<dbReference type="Proteomes" id="UP000600247">
    <property type="component" value="Unassembled WGS sequence"/>
</dbReference>
<dbReference type="InterPro" id="IPR051313">
    <property type="entry name" value="Bact_iron-sidero_bind"/>
</dbReference>
<dbReference type="AlphaFoldDB" id="A0A917LV43"/>
<dbReference type="InterPro" id="IPR002491">
    <property type="entry name" value="ABC_transptr_periplasmic_BD"/>
</dbReference>
<proteinExistence type="inferred from homology"/>
<evidence type="ECO:0000313" key="7">
    <source>
        <dbReference type="EMBL" id="GGG59981.1"/>
    </source>
</evidence>
<comment type="caution">
    <text evidence="7">The sequence shown here is derived from an EMBL/GenBank/DDBJ whole genome shotgun (WGS) entry which is preliminary data.</text>
</comment>
<feature type="chain" id="PRO_5037748662" evidence="5">
    <location>
        <begin position="29"/>
        <end position="326"/>
    </location>
</feature>
<dbReference type="Pfam" id="PF01497">
    <property type="entry name" value="Peripla_BP_2"/>
    <property type="match status" value="1"/>
</dbReference>
<evidence type="ECO:0000259" key="6">
    <source>
        <dbReference type="PROSITE" id="PS50983"/>
    </source>
</evidence>
<protein>
    <submittedName>
        <fullName evidence="7">ABC transporter substrate-binding protein</fullName>
    </submittedName>
</protein>
<feature type="signal peptide" evidence="5">
    <location>
        <begin position="1"/>
        <end position="28"/>
    </location>
</feature>
<evidence type="ECO:0000256" key="3">
    <source>
        <dbReference type="ARBA" id="ARBA00022448"/>
    </source>
</evidence>
<sequence>MHTVRKIVVTIAATALTAAMLAACGTKANGGVNTGSSATIEPSASQTEAATRSVVDSKGHTVEIPTHPQKVVYTGSDLGDVLALGIKPVGADLEVIASQVVFPDLLTGIEDVGEAATNPEKILALEPDLIFMDSGSTLYEPKDYDVLNKIAPTVTYDRLTTFERLLAIGDLLGKKQEAEQWINDFKGKAEEVKKQLDVKEGETAAVFIRLGKQFYVMGDSGFANILYDTLGYAPTPKIQKELIDTNERFTDISNEVLPEYSGDYLFILTDDDEAARAASESFTQDKVFKSIEAVANKRVYYIETKWNFDDPVTKDRLLDELPKILN</sequence>
<dbReference type="RefSeq" id="WP_188888001.1">
    <property type="nucleotide sequence ID" value="NZ_BMHY01000002.1"/>
</dbReference>
<dbReference type="PROSITE" id="PS51257">
    <property type="entry name" value="PROKAR_LIPOPROTEIN"/>
    <property type="match status" value="1"/>
</dbReference>
<dbReference type="PROSITE" id="PS50983">
    <property type="entry name" value="FE_B12_PBP"/>
    <property type="match status" value="1"/>
</dbReference>
<dbReference type="SUPFAM" id="SSF53807">
    <property type="entry name" value="Helical backbone' metal receptor"/>
    <property type="match status" value="1"/>
</dbReference>
<dbReference type="Gene3D" id="3.40.50.1980">
    <property type="entry name" value="Nitrogenase molybdenum iron protein domain"/>
    <property type="match status" value="2"/>
</dbReference>
<organism evidence="7 8">
    <name type="scientific">Paenibacillus radicis</name>
    <name type="common">ex Gao et al. 2016</name>
    <dbReference type="NCBI Taxonomy" id="1737354"/>
    <lineage>
        <taxon>Bacteria</taxon>
        <taxon>Bacillati</taxon>
        <taxon>Bacillota</taxon>
        <taxon>Bacilli</taxon>
        <taxon>Bacillales</taxon>
        <taxon>Paenibacillaceae</taxon>
        <taxon>Paenibacillus</taxon>
    </lineage>
</organism>
<gene>
    <name evidence="7" type="ORF">GCM10010918_11490</name>
</gene>
<evidence type="ECO:0000313" key="8">
    <source>
        <dbReference type="Proteomes" id="UP000600247"/>
    </source>
</evidence>
<accession>A0A917LV43</accession>
<evidence type="ECO:0000256" key="2">
    <source>
        <dbReference type="ARBA" id="ARBA00008814"/>
    </source>
</evidence>
<keyword evidence="3" id="KW-0813">Transport</keyword>
<reference evidence="7 8" key="1">
    <citation type="journal article" date="2014" name="Int. J. Syst. Evol. Microbiol.">
        <title>Complete genome sequence of Corynebacterium casei LMG S-19264T (=DSM 44701T), isolated from a smear-ripened cheese.</title>
        <authorList>
            <consortium name="US DOE Joint Genome Institute (JGI-PGF)"/>
            <person name="Walter F."/>
            <person name="Albersmeier A."/>
            <person name="Kalinowski J."/>
            <person name="Ruckert C."/>
        </authorList>
    </citation>
    <scope>NUCLEOTIDE SEQUENCE [LARGE SCALE GENOMIC DNA]</scope>
    <source>
        <strain evidence="7 8">CGMCC 1.15286</strain>
    </source>
</reference>
<dbReference type="GO" id="GO:0030288">
    <property type="term" value="C:outer membrane-bounded periplasmic space"/>
    <property type="evidence" value="ECO:0007669"/>
    <property type="project" value="TreeGrafter"/>
</dbReference>
<dbReference type="GO" id="GO:1901678">
    <property type="term" value="P:iron coordination entity transport"/>
    <property type="evidence" value="ECO:0007669"/>
    <property type="project" value="UniProtKB-ARBA"/>
</dbReference>
<evidence type="ECO:0000256" key="1">
    <source>
        <dbReference type="ARBA" id="ARBA00004196"/>
    </source>
</evidence>
<keyword evidence="8" id="KW-1185">Reference proteome</keyword>
<dbReference type="PANTHER" id="PTHR30532">
    <property type="entry name" value="IRON III DICITRATE-BINDING PERIPLASMIC PROTEIN"/>
    <property type="match status" value="1"/>
</dbReference>
<comment type="subcellular location">
    <subcellularLocation>
        <location evidence="1">Cell envelope</location>
    </subcellularLocation>
</comment>
<dbReference type="PANTHER" id="PTHR30532:SF26">
    <property type="entry name" value="IRON(3+)-HYDROXAMATE-BINDING PROTEIN FHUD"/>
    <property type="match status" value="1"/>
</dbReference>
<evidence type="ECO:0000256" key="5">
    <source>
        <dbReference type="SAM" id="SignalP"/>
    </source>
</evidence>
<evidence type="ECO:0000256" key="4">
    <source>
        <dbReference type="ARBA" id="ARBA00022729"/>
    </source>
</evidence>
<comment type="similarity">
    <text evidence="2">Belongs to the bacterial solute-binding protein 8 family.</text>
</comment>
<dbReference type="EMBL" id="BMHY01000002">
    <property type="protein sequence ID" value="GGG59981.1"/>
    <property type="molecule type" value="Genomic_DNA"/>
</dbReference>
<name>A0A917LV43_9BACL</name>
<feature type="domain" description="Fe/B12 periplasmic-binding" evidence="6">
    <location>
        <begin position="69"/>
        <end position="326"/>
    </location>
</feature>
<keyword evidence="4 5" id="KW-0732">Signal</keyword>